<evidence type="ECO:0000313" key="2">
    <source>
        <dbReference type="Proteomes" id="UP000051530"/>
    </source>
</evidence>
<protein>
    <submittedName>
        <fullName evidence="1">Uncharacterized protein</fullName>
    </submittedName>
</protein>
<proteinExistence type="predicted"/>
<dbReference type="EMBL" id="LGUB01000056">
    <property type="protein sequence ID" value="KRH94569.1"/>
    <property type="molecule type" value="Genomic_DNA"/>
</dbReference>
<accession>A0A0R0LZ48</accession>
<comment type="caution">
    <text evidence="1">The sequence shown here is derived from an EMBL/GenBank/DDBJ whole genome shotgun (WGS) entry which is preliminary data.</text>
</comment>
<gene>
    <name evidence="1" type="ORF">M153_2080005509</name>
</gene>
<name>A0A0R0LZ48_9MICR</name>
<dbReference type="Proteomes" id="UP000051530">
    <property type="component" value="Unassembled WGS sequence"/>
</dbReference>
<evidence type="ECO:0000313" key="1">
    <source>
        <dbReference type="EMBL" id="KRH94569.1"/>
    </source>
</evidence>
<organism evidence="1 2">
    <name type="scientific">Pseudoloma neurophilia</name>
    <dbReference type="NCBI Taxonomy" id="146866"/>
    <lineage>
        <taxon>Eukaryota</taxon>
        <taxon>Fungi</taxon>
        <taxon>Fungi incertae sedis</taxon>
        <taxon>Microsporidia</taxon>
        <taxon>Pseudoloma</taxon>
    </lineage>
</organism>
<dbReference type="AlphaFoldDB" id="A0A0R0LZ48"/>
<reference evidence="1 2" key="1">
    <citation type="submission" date="2015-07" db="EMBL/GenBank/DDBJ databases">
        <title>The genome of Pseudoloma neurophilia, a relevant intracellular parasite of the zebrafish.</title>
        <authorList>
            <person name="Ndikumana S."/>
            <person name="Pelin A."/>
            <person name="Sanders J."/>
            <person name="Corradi N."/>
        </authorList>
    </citation>
    <scope>NUCLEOTIDE SEQUENCE [LARGE SCALE GENOMIC DNA]</scope>
    <source>
        <strain evidence="1 2">MK1</strain>
    </source>
</reference>
<sequence length="74" mass="8751">MNYNQFKQSSKVIDYNSPRSLYERHLMSLAIKPWHCNMFTKIISNTKYIAQNDMVINFVVNEIVLDVIQIKSII</sequence>
<keyword evidence="2" id="KW-1185">Reference proteome</keyword>
<dbReference type="VEuPathDB" id="MicrosporidiaDB:M153_2080005509"/>